<keyword evidence="1" id="KW-0472">Membrane</keyword>
<keyword evidence="1" id="KW-1133">Transmembrane helix</keyword>
<dbReference type="AlphaFoldDB" id="A0A4D4K3Q8"/>
<gene>
    <name evidence="2" type="ORF">SANT12839_018210</name>
</gene>
<keyword evidence="3" id="KW-1185">Reference proteome</keyword>
<evidence type="ECO:0000256" key="1">
    <source>
        <dbReference type="SAM" id="Phobius"/>
    </source>
</evidence>
<evidence type="ECO:0000313" key="2">
    <source>
        <dbReference type="EMBL" id="GDY40939.1"/>
    </source>
</evidence>
<dbReference type="EMBL" id="BJHV01000001">
    <property type="protein sequence ID" value="GDY40939.1"/>
    <property type="molecule type" value="Genomic_DNA"/>
</dbReference>
<dbReference type="Proteomes" id="UP000299290">
    <property type="component" value="Unassembled WGS sequence"/>
</dbReference>
<sequence length="85" mass="8870">MIRSTTATVTTLFGALLIVQAFAPALPGVLGDWVATYWPPLAGGQIITGYRDPAPLAPWPGLAVMAGCVAALLTAAFIVFRKRDA</sequence>
<name>A0A4D4K3Q8_9ACTN</name>
<keyword evidence="1" id="KW-0812">Transmembrane</keyword>
<evidence type="ECO:0008006" key="4">
    <source>
        <dbReference type="Google" id="ProtNLM"/>
    </source>
</evidence>
<protein>
    <recommendedName>
        <fullName evidence="4">ABC transporter permease</fullName>
    </recommendedName>
</protein>
<reference evidence="2 3" key="1">
    <citation type="journal article" date="2020" name="Int. J. Syst. Evol. Microbiol.">
        <title>Reclassification of Streptomyces castelarensis and Streptomyces sporoclivatus as later heterotypic synonyms of Streptomyces antimycoticus.</title>
        <authorList>
            <person name="Komaki H."/>
            <person name="Tamura T."/>
        </authorList>
    </citation>
    <scope>NUCLEOTIDE SEQUENCE [LARGE SCALE GENOMIC DNA]</scope>
    <source>
        <strain evidence="2 3">NBRC 12839</strain>
    </source>
</reference>
<proteinExistence type="predicted"/>
<evidence type="ECO:0000313" key="3">
    <source>
        <dbReference type="Proteomes" id="UP000299290"/>
    </source>
</evidence>
<feature type="transmembrane region" description="Helical" evidence="1">
    <location>
        <begin position="59"/>
        <end position="80"/>
    </location>
</feature>
<accession>A0A4D4K3Q8</accession>
<comment type="caution">
    <text evidence="2">The sequence shown here is derived from an EMBL/GenBank/DDBJ whole genome shotgun (WGS) entry which is preliminary data.</text>
</comment>
<organism evidence="2 3">
    <name type="scientific">Streptomyces antimycoticus</name>
    <dbReference type="NCBI Taxonomy" id="68175"/>
    <lineage>
        <taxon>Bacteria</taxon>
        <taxon>Bacillati</taxon>
        <taxon>Actinomycetota</taxon>
        <taxon>Actinomycetes</taxon>
        <taxon>Kitasatosporales</taxon>
        <taxon>Streptomycetaceae</taxon>
        <taxon>Streptomyces</taxon>
        <taxon>Streptomyces violaceusniger group</taxon>
    </lineage>
</organism>